<feature type="domain" description="Calcineurin-like phosphoesterase" evidence="2">
    <location>
        <begin position="2"/>
        <end position="213"/>
    </location>
</feature>
<evidence type="ECO:0000259" key="2">
    <source>
        <dbReference type="Pfam" id="PF12850"/>
    </source>
</evidence>
<dbReference type="InterPro" id="IPR011152">
    <property type="entry name" value="Pesterase_MJ0912"/>
</dbReference>
<name>A0ABX7BCC8_9PROT</name>
<dbReference type="InterPro" id="IPR024654">
    <property type="entry name" value="Calcineurin-like_PHP_lpxH"/>
</dbReference>
<evidence type="ECO:0000256" key="1">
    <source>
        <dbReference type="ARBA" id="ARBA00008950"/>
    </source>
</evidence>
<dbReference type="Pfam" id="PF12850">
    <property type="entry name" value="Metallophos_2"/>
    <property type="match status" value="1"/>
</dbReference>
<gene>
    <name evidence="3" type="ORF">IGS68_12980</name>
</gene>
<dbReference type="PANTHER" id="PTHR42850">
    <property type="entry name" value="METALLOPHOSPHOESTERASE"/>
    <property type="match status" value="1"/>
</dbReference>
<dbReference type="PIRSF" id="PIRSF000883">
    <property type="entry name" value="Pesterase_MJ0912"/>
    <property type="match status" value="1"/>
</dbReference>
<proteinExistence type="inferred from homology"/>
<protein>
    <submittedName>
        <fullName evidence="3">Metallophosphoesterase family protein</fullName>
    </submittedName>
</protein>
<dbReference type="EMBL" id="CP067420">
    <property type="protein sequence ID" value="QQP92054.1"/>
    <property type="molecule type" value="Genomic_DNA"/>
</dbReference>
<evidence type="ECO:0000313" key="4">
    <source>
        <dbReference type="Proteomes" id="UP000595197"/>
    </source>
</evidence>
<organism evidence="3 4">
    <name type="scientific">Skermanella cutis</name>
    <dbReference type="NCBI Taxonomy" id="2775420"/>
    <lineage>
        <taxon>Bacteria</taxon>
        <taxon>Pseudomonadati</taxon>
        <taxon>Pseudomonadota</taxon>
        <taxon>Alphaproteobacteria</taxon>
        <taxon>Rhodospirillales</taxon>
        <taxon>Azospirillaceae</taxon>
        <taxon>Skermanella</taxon>
    </lineage>
</organism>
<dbReference type="Proteomes" id="UP000595197">
    <property type="component" value="Chromosome"/>
</dbReference>
<comment type="similarity">
    <text evidence="1">Belongs to the metallophosphoesterase superfamily. YfcE family.</text>
</comment>
<evidence type="ECO:0000313" key="3">
    <source>
        <dbReference type="EMBL" id="QQP92054.1"/>
    </source>
</evidence>
<sequence>MIAVISDIHANLEALDATLDAIRAERVGRILCLGDIVGYNADPAGCIDLLREAGAVCVAGNHDRAVTGQITTEGFNPLAARAVEWTRTQLGPGDVDWLRRLPLKLDLAGEDGPGIVAVHGALHPETGCELVRLDTDDKRALSFEALERHPSRAGICTFGHTHRIGIFEMRDGAMTAHQDDGVAIRDGSYYLVNPGTVGQPRTSDRRASFMLIDPAARTVQLRRVPYDYRAAMAKTRKAGLAARLSRVPEPLRGPIRRVYHALRGRA</sequence>
<dbReference type="InterPro" id="IPR029052">
    <property type="entry name" value="Metallo-depent_PP-like"/>
</dbReference>
<keyword evidence="4" id="KW-1185">Reference proteome</keyword>
<accession>A0ABX7BCC8</accession>
<reference evidence="3" key="1">
    <citation type="submission" date="2021-02" db="EMBL/GenBank/DDBJ databases">
        <title>Skermanella TT6 skin isolate.</title>
        <authorList>
            <person name="Lee K."/>
            <person name="Ganzorig M."/>
        </authorList>
    </citation>
    <scope>NUCLEOTIDE SEQUENCE</scope>
    <source>
        <strain evidence="3">TT6</strain>
    </source>
</reference>
<dbReference type="PANTHER" id="PTHR42850:SF2">
    <property type="entry name" value="BLL5683 PROTEIN"/>
    <property type="match status" value="1"/>
</dbReference>
<dbReference type="RefSeq" id="WP_201080588.1">
    <property type="nucleotide sequence ID" value="NZ_CP067420.1"/>
</dbReference>
<dbReference type="SUPFAM" id="SSF56300">
    <property type="entry name" value="Metallo-dependent phosphatases"/>
    <property type="match status" value="1"/>
</dbReference>
<dbReference type="InterPro" id="IPR050126">
    <property type="entry name" value="Ap4A_hydrolase"/>
</dbReference>
<dbReference type="Gene3D" id="3.60.21.10">
    <property type="match status" value="1"/>
</dbReference>